<dbReference type="NCBIfam" id="TIGR03349">
    <property type="entry name" value="IV_VI_DotU"/>
    <property type="match status" value="1"/>
</dbReference>
<keyword evidence="6" id="KW-1185">Reference proteome</keyword>
<dbReference type="OrthoDB" id="345640at2"/>
<keyword evidence="3" id="KW-0812">Transmembrane</keyword>
<keyword evidence="1 3" id="KW-0472">Membrane</keyword>
<evidence type="ECO:0000313" key="5">
    <source>
        <dbReference type="EMBL" id="TFW31985.1"/>
    </source>
</evidence>
<comment type="caution">
    <text evidence="5">The sequence shown here is derived from an EMBL/GenBank/DDBJ whole genome shotgun (WGS) entry which is preliminary data.</text>
</comment>
<gene>
    <name evidence="5" type="primary">tssL</name>
    <name evidence="5" type="ORF">E4O92_11665</name>
</gene>
<feature type="transmembrane region" description="Helical" evidence="3">
    <location>
        <begin position="242"/>
        <end position="262"/>
    </location>
</feature>
<dbReference type="InterPro" id="IPR036737">
    <property type="entry name" value="OmpA-like_sf"/>
</dbReference>
<dbReference type="SUPFAM" id="SSF103088">
    <property type="entry name" value="OmpA-like"/>
    <property type="match status" value="1"/>
</dbReference>
<dbReference type="CDD" id="cd07185">
    <property type="entry name" value="OmpA_C-like"/>
    <property type="match status" value="1"/>
</dbReference>
<dbReference type="RefSeq" id="WP_135189939.1">
    <property type="nucleotide sequence ID" value="NZ_SPUM01000072.1"/>
</dbReference>
<keyword evidence="3" id="KW-1133">Transmembrane helix</keyword>
<dbReference type="Gene3D" id="1.25.40.590">
    <property type="entry name" value="Type IV / VI secretion system, DotU"/>
    <property type="match status" value="1"/>
</dbReference>
<dbReference type="InterPro" id="IPR017732">
    <property type="entry name" value="T4/T6SS_DotU"/>
</dbReference>
<dbReference type="PANTHER" id="PTHR38033:SF1">
    <property type="entry name" value="DOTU FAMILY TYPE IV_VI SECRETION SYSTEM PROTEIN"/>
    <property type="match status" value="1"/>
</dbReference>
<accession>A0A4Y9SZV9</accession>
<evidence type="ECO:0000256" key="2">
    <source>
        <dbReference type="SAM" id="MobiDB-lite"/>
    </source>
</evidence>
<feature type="region of interest" description="Disordered" evidence="2">
    <location>
        <begin position="1"/>
        <end position="46"/>
    </location>
</feature>
<proteinExistence type="predicted"/>
<dbReference type="InterPro" id="IPR038522">
    <property type="entry name" value="T4/T6SS_DotU_sf"/>
</dbReference>
<organism evidence="5 6">
    <name type="scientific">Massilia horti</name>
    <dbReference type="NCBI Taxonomy" id="2562153"/>
    <lineage>
        <taxon>Bacteria</taxon>
        <taxon>Pseudomonadati</taxon>
        <taxon>Pseudomonadota</taxon>
        <taxon>Betaproteobacteria</taxon>
        <taxon>Burkholderiales</taxon>
        <taxon>Oxalobacteraceae</taxon>
        <taxon>Telluria group</taxon>
        <taxon>Massilia</taxon>
    </lineage>
</organism>
<evidence type="ECO:0000259" key="4">
    <source>
        <dbReference type="PROSITE" id="PS51123"/>
    </source>
</evidence>
<dbReference type="Proteomes" id="UP000297258">
    <property type="component" value="Unassembled WGS sequence"/>
</dbReference>
<sequence>MSQDQPPGAQPDSDRTILVPTPGRRRAAASPAPGGPAAGQPAVAATPRGQSAALPCTSGVNPLVAAANPLLDLVVPLRVMASHADVEGLRQQLVGAIKKFEADARAAMIDFEAVAAARYALCTLLDETISSTPWGAGGVWASRSLLVAFHNEAFGGEKFFVILQRLCQDPRANLHVLELFYVCLALGLEGRYRVLDGGRGQLDVLRERLQQLIAKERGAFEAELSPHWKGAGRTGSSLRKFVPLWIIAGVAALVLLALHLAFSFSLNRKSDPVYAALQRIAVAAPLATTRPKPEVPAQPRLSKWLQQDIERALVGVTETADRSTVTLHGDGVFASGRAEVIDAFEPLLGRIGEALRTVPGKVLVIGHTDDVPSASAQFPSNWALSKARAAAVVDLLARRAGPASRYAIEGRGETEPLVPNTSAANRARNRRVVIILLTQ</sequence>
<reference evidence="5 6" key="1">
    <citation type="submission" date="2019-03" db="EMBL/GenBank/DDBJ databases">
        <title>Draft genome of Massilia hortus sp. nov., a novel bacterial species of the Oxalobacteraceae family.</title>
        <authorList>
            <person name="Peta V."/>
            <person name="Raths R."/>
            <person name="Bucking H."/>
        </authorList>
    </citation>
    <scope>NUCLEOTIDE SEQUENCE [LARGE SCALE GENOMIC DNA]</scope>
    <source>
        <strain evidence="5 6">ONC3</strain>
    </source>
</reference>
<dbReference type="NCBIfam" id="TIGR03350">
    <property type="entry name" value="type_VI_ompA"/>
    <property type="match status" value="1"/>
</dbReference>
<dbReference type="Pfam" id="PF00691">
    <property type="entry name" value="OmpA"/>
    <property type="match status" value="1"/>
</dbReference>
<dbReference type="GO" id="GO:0016020">
    <property type="term" value="C:membrane"/>
    <property type="evidence" value="ECO:0007669"/>
    <property type="project" value="UniProtKB-UniRule"/>
</dbReference>
<dbReference type="Pfam" id="PF09850">
    <property type="entry name" value="DotU"/>
    <property type="match status" value="1"/>
</dbReference>
<dbReference type="NCBIfam" id="NF038228">
    <property type="entry name" value="IcmH_DotU_IVB"/>
    <property type="match status" value="1"/>
</dbReference>
<evidence type="ECO:0000256" key="3">
    <source>
        <dbReference type="SAM" id="Phobius"/>
    </source>
</evidence>
<dbReference type="InterPro" id="IPR017733">
    <property type="entry name" value="OmpA-like_dom_proteobacteria"/>
</dbReference>
<name>A0A4Y9SZV9_9BURK</name>
<dbReference type="EMBL" id="SPUM01000072">
    <property type="protein sequence ID" value="TFW31985.1"/>
    <property type="molecule type" value="Genomic_DNA"/>
</dbReference>
<dbReference type="AlphaFoldDB" id="A0A4Y9SZV9"/>
<dbReference type="InterPro" id="IPR006665">
    <property type="entry name" value="OmpA-like"/>
</dbReference>
<evidence type="ECO:0000313" key="6">
    <source>
        <dbReference type="Proteomes" id="UP000297258"/>
    </source>
</evidence>
<feature type="domain" description="OmpA-like" evidence="4">
    <location>
        <begin position="320"/>
        <end position="439"/>
    </location>
</feature>
<dbReference type="Gene3D" id="3.30.1330.60">
    <property type="entry name" value="OmpA-like domain"/>
    <property type="match status" value="1"/>
</dbReference>
<protein>
    <submittedName>
        <fullName evidence="5">Type VI secretion system protein TssL</fullName>
    </submittedName>
</protein>
<dbReference type="PROSITE" id="PS51123">
    <property type="entry name" value="OMPA_2"/>
    <property type="match status" value="1"/>
</dbReference>
<dbReference type="PANTHER" id="PTHR38033">
    <property type="entry name" value="MEMBRANE PROTEIN-RELATED"/>
    <property type="match status" value="1"/>
</dbReference>
<evidence type="ECO:0000256" key="1">
    <source>
        <dbReference type="PROSITE-ProRule" id="PRU00473"/>
    </source>
</evidence>